<protein>
    <recommendedName>
        <fullName evidence="15 16">Type III pantothenate kinase</fullName>
        <ecNumber evidence="6 16">2.7.1.33</ecNumber>
    </recommendedName>
    <alternativeName>
        <fullName evidence="16">PanK-III</fullName>
    </alternativeName>
    <alternativeName>
        <fullName evidence="16">Pantothenic acid kinase</fullName>
    </alternativeName>
</protein>
<keyword evidence="11 16" id="KW-0067">ATP-binding</keyword>
<dbReference type="UniPathway" id="UPA00241">
    <property type="reaction ID" value="UER00352"/>
</dbReference>
<evidence type="ECO:0000256" key="15">
    <source>
        <dbReference type="ARBA" id="ARBA00040883"/>
    </source>
</evidence>
<keyword evidence="13 16" id="KW-0173">Coenzyme A biosynthesis</keyword>
<dbReference type="EC" id="2.7.1.33" evidence="6 16"/>
<keyword evidence="16" id="KW-0479">Metal-binding</keyword>
<proteinExistence type="inferred from homology"/>
<evidence type="ECO:0000256" key="5">
    <source>
        <dbReference type="ARBA" id="ARBA00011738"/>
    </source>
</evidence>
<dbReference type="PANTHER" id="PTHR34265">
    <property type="entry name" value="TYPE III PANTOTHENATE KINASE"/>
    <property type="match status" value="1"/>
</dbReference>
<evidence type="ECO:0000256" key="14">
    <source>
        <dbReference type="ARBA" id="ARBA00038036"/>
    </source>
</evidence>
<evidence type="ECO:0000256" key="12">
    <source>
        <dbReference type="ARBA" id="ARBA00022958"/>
    </source>
</evidence>
<dbReference type="EMBL" id="VMSO01000003">
    <property type="protein sequence ID" value="KAA8502223.1"/>
    <property type="molecule type" value="Genomic_DNA"/>
</dbReference>
<feature type="binding site" evidence="16">
    <location>
        <position position="132"/>
    </location>
    <ligand>
        <name>ATP</name>
        <dbReference type="ChEBI" id="CHEBI:30616"/>
    </ligand>
</feature>
<evidence type="ECO:0000256" key="1">
    <source>
        <dbReference type="ARBA" id="ARBA00001206"/>
    </source>
</evidence>
<reference evidence="17" key="1">
    <citation type="submission" date="2019-07" db="EMBL/GenBank/DDBJ databases">
        <authorList>
            <person name="Wongkuna S."/>
            <person name="Scaria J."/>
        </authorList>
    </citation>
    <scope>NUCLEOTIDE SEQUENCE [LARGE SCALE GENOMIC DNA]</scope>
    <source>
        <strain evidence="17">SW178</strain>
    </source>
</reference>
<dbReference type="CDD" id="cd24015">
    <property type="entry name" value="ASKHA_NBD_PanK-III"/>
    <property type="match status" value="1"/>
</dbReference>
<comment type="subunit">
    <text evidence="5 16">Homodimer.</text>
</comment>
<dbReference type="NCBIfam" id="TIGR00671">
    <property type="entry name" value="baf"/>
    <property type="match status" value="1"/>
</dbReference>
<dbReference type="AlphaFoldDB" id="A0A5M9HZY8"/>
<dbReference type="GO" id="GO:0015937">
    <property type="term" value="P:coenzyme A biosynthetic process"/>
    <property type="evidence" value="ECO:0007669"/>
    <property type="project" value="UniProtKB-UniRule"/>
</dbReference>
<gene>
    <name evidence="16" type="primary">coaX</name>
    <name evidence="17" type="ORF">FNY66_03610</name>
</gene>
<evidence type="ECO:0000256" key="8">
    <source>
        <dbReference type="ARBA" id="ARBA00022679"/>
    </source>
</evidence>
<comment type="caution">
    <text evidence="16">Lacks conserved residue(s) required for the propagation of feature annotation.</text>
</comment>
<feature type="active site" description="Proton acceptor" evidence="16">
    <location>
        <position position="109"/>
    </location>
</feature>
<comment type="cofactor">
    <cofactor evidence="2">
        <name>K(+)</name>
        <dbReference type="ChEBI" id="CHEBI:29103"/>
    </cofactor>
</comment>
<accession>A0A5M9HZY8</accession>
<dbReference type="OrthoDB" id="9804707at2"/>
<dbReference type="NCBIfam" id="NF009855">
    <property type="entry name" value="PRK13321.1"/>
    <property type="match status" value="1"/>
</dbReference>
<comment type="similarity">
    <text evidence="14 16">Belongs to the type III pantothenate kinase family.</text>
</comment>
<dbReference type="PANTHER" id="PTHR34265:SF1">
    <property type="entry name" value="TYPE III PANTOTHENATE KINASE"/>
    <property type="match status" value="1"/>
</dbReference>
<dbReference type="RefSeq" id="WP_150310326.1">
    <property type="nucleotide sequence ID" value="NZ_VMSO01000003.1"/>
</dbReference>
<feature type="binding site" evidence="16">
    <location>
        <begin position="107"/>
        <end position="110"/>
    </location>
    <ligand>
        <name>substrate</name>
    </ligand>
</feature>
<sequence length="259" mass="27720">MLLTIDVGNTNITMGVFEEELLFGMFRMTTKRPRTSDEYGMTICGILEHRSIAPKEIKAVIIASVVPDIMHSLTSGIIKYLHTTPLIASADSDTGILVNTDNPSRTGPDRIVNAVAGYAISKGPAIVIDFGTATTYDLIGPDGTLEACIIAPGIETAGRSLWGGAAMLPAIQIQMPDTALARDTVTGMQGGLVFGAIGQTEYIVKRMKEESGYTDAYVIATGGLGKIVANETECINLYDPQLTLNGLRLIYERMKGTDK</sequence>
<evidence type="ECO:0000256" key="7">
    <source>
        <dbReference type="ARBA" id="ARBA00022490"/>
    </source>
</evidence>
<evidence type="ECO:0000313" key="17">
    <source>
        <dbReference type="EMBL" id="KAA8502223.1"/>
    </source>
</evidence>
<evidence type="ECO:0000256" key="13">
    <source>
        <dbReference type="ARBA" id="ARBA00022993"/>
    </source>
</evidence>
<evidence type="ECO:0000256" key="2">
    <source>
        <dbReference type="ARBA" id="ARBA00001958"/>
    </source>
</evidence>
<keyword evidence="12 16" id="KW-0630">Potassium</keyword>
<evidence type="ECO:0000256" key="3">
    <source>
        <dbReference type="ARBA" id="ARBA00004496"/>
    </source>
</evidence>
<keyword evidence="10 16" id="KW-0418">Kinase</keyword>
<evidence type="ECO:0000256" key="4">
    <source>
        <dbReference type="ARBA" id="ARBA00005225"/>
    </source>
</evidence>
<comment type="catalytic activity">
    <reaction evidence="1 16">
        <text>(R)-pantothenate + ATP = (R)-4'-phosphopantothenate + ADP + H(+)</text>
        <dbReference type="Rhea" id="RHEA:16373"/>
        <dbReference type="ChEBI" id="CHEBI:10986"/>
        <dbReference type="ChEBI" id="CHEBI:15378"/>
        <dbReference type="ChEBI" id="CHEBI:29032"/>
        <dbReference type="ChEBI" id="CHEBI:30616"/>
        <dbReference type="ChEBI" id="CHEBI:456216"/>
        <dbReference type="EC" id="2.7.1.33"/>
    </reaction>
</comment>
<feature type="binding site" evidence="16">
    <location>
        <begin position="6"/>
        <end position="13"/>
    </location>
    <ligand>
        <name>ATP</name>
        <dbReference type="ChEBI" id="CHEBI:30616"/>
    </ligand>
</feature>
<keyword evidence="7 16" id="KW-0963">Cytoplasm</keyword>
<comment type="function">
    <text evidence="16">Catalyzes the phosphorylation of pantothenate (Pan), the first step in CoA biosynthesis.</text>
</comment>
<dbReference type="Gene3D" id="3.30.420.40">
    <property type="match status" value="2"/>
</dbReference>
<dbReference type="Pfam" id="PF03309">
    <property type="entry name" value="Pan_kinase"/>
    <property type="match status" value="1"/>
</dbReference>
<evidence type="ECO:0000256" key="16">
    <source>
        <dbReference type="HAMAP-Rule" id="MF_01274"/>
    </source>
</evidence>
<dbReference type="Proteomes" id="UP000322025">
    <property type="component" value="Unassembled WGS sequence"/>
</dbReference>
<name>A0A5M9HZY8_9FIRM</name>
<dbReference type="InterPro" id="IPR004619">
    <property type="entry name" value="Type_III_PanK"/>
</dbReference>
<keyword evidence="8 16" id="KW-0808">Transferase</keyword>
<organism evidence="17 18">
    <name type="scientific">Mediterraneibacter catenae</name>
    <dbReference type="NCBI Taxonomy" id="2594882"/>
    <lineage>
        <taxon>Bacteria</taxon>
        <taxon>Bacillati</taxon>
        <taxon>Bacillota</taxon>
        <taxon>Clostridia</taxon>
        <taxon>Lachnospirales</taxon>
        <taxon>Lachnospiraceae</taxon>
        <taxon>Mediterraneibacter</taxon>
    </lineage>
</organism>
<evidence type="ECO:0000256" key="10">
    <source>
        <dbReference type="ARBA" id="ARBA00022777"/>
    </source>
</evidence>
<evidence type="ECO:0000256" key="9">
    <source>
        <dbReference type="ARBA" id="ARBA00022741"/>
    </source>
</evidence>
<comment type="subcellular location">
    <subcellularLocation>
        <location evidence="3 16">Cytoplasm</location>
    </subcellularLocation>
</comment>
<keyword evidence="18" id="KW-1185">Reference proteome</keyword>
<evidence type="ECO:0000256" key="11">
    <source>
        <dbReference type="ARBA" id="ARBA00022840"/>
    </source>
</evidence>
<dbReference type="GO" id="GO:0004594">
    <property type="term" value="F:pantothenate kinase activity"/>
    <property type="evidence" value="ECO:0007669"/>
    <property type="project" value="UniProtKB-UniRule"/>
</dbReference>
<comment type="pathway">
    <text evidence="4 16">Cofactor biosynthesis; coenzyme A biosynthesis; CoA from (R)-pantothenate: step 1/5.</text>
</comment>
<feature type="binding site" evidence="16">
    <location>
        <position position="129"/>
    </location>
    <ligand>
        <name>K(+)</name>
        <dbReference type="ChEBI" id="CHEBI:29103"/>
    </ligand>
</feature>
<dbReference type="GO" id="GO:0005737">
    <property type="term" value="C:cytoplasm"/>
    <property type="evidence" value="ECO:0007669"/>
    <property type="project" value="UniProtKB-SubCell"/>
</dbReference>
<dbReference type="GO" id="GO:0005524">
    <property type="term" value="F:ATP binding"/>
    <property type="evidence" value="ECO:0007669"/>
    <property type="project" value="UniProtKB-UniRule"/>
</dbReference>
<feature type="binding site" evidence="16">
    <location>
        <position position="184"/>
    </location>
    <ligand>
        <name>substrate</name>
    </ligand>
</feature>
<dbReference type="GO" id="GO:0046872">
    <property type="term" value="F:metal ion binding"/>
    <property type="evidence" value="ECO:0007669"/>
    <property type="project" value="UniProtKB-KW"/>
</dbReference>
<comment type="cofactor">
    <cofactor evidence="16">
        <name>NH4(+)</name>
        <dbReference type="ChEBI" id="CHEBI:28938"/>
    </cofactor>
    <cofactor evidence="16">
        <name>K(+)</name>
        <dbReference type="ChEBI" id="CHEBI:29103"/>
    </cofactor>
    <text evidence="16">A monovalent cation. Ammonium or potassium.</text>
</comment>
<keyword evidence="9 16" id="KW-0547">Nucleotide-binding</keyword>
<dbReference type="SUPFAM" id="SSF53067">
    <property type="entry name" value="Actin-like ATPase domain"/>
    <property type="match status" value="2"/>
</dbReference>
<evidence type="ECO:0000313" key="18">
    <source>
        <dbReference type="Proteomes" id="UP000322025"/>
    </source>
</evidence>
<comment type="caution">
    <text evidence="17">The sequence shown here is derived from an EMBL/GenBank/DDBJ whole genome shotgun (WGS) entry which is preliminary data.</text>
</comment>
<dbReference type="InterPro" id="IPR043129">
    <property type="entry name" value="ATPase_NBD"/>
</dbReference>
<dbReference type="HAMAP" id="MF_01274">
    <property type="entry name" value="Pantothen_kinase_3"/>
    <property type="match status" value="1"/>
</dbReference>
<evidence type="ECO:0000256" key="6">
    <source>
        <dbReference type="ARBA" id="ARBA00012102"/>
    </source>
</evidence>